<name>A0A6J1MYS1_BICAN</name>
<dbReference type="RefSeq" id="XP_023938077.2">
    <property type="nucleotide sequence ID" value="XM_024082309.2"/>
</dbReference>
<keyword evidence="11" id="KW-1071">Ligand-gated ion channel</keyword>
<feature type="transmembrane region" description="Helical" evidence="13">
    <location>
        <begin position="321"/>
        <end position="341"/>
    </location>
</feature>
<evidence type="ECO:0000256" key="11">
    <source>
        <dbReference type="ARBA" id="ARBA00023286"/>
    </source>
</evidence>
<evidence type="ECO:0000256" key="10">
    <source>
        <dbReference type="ARBA" id="ARBA00023180"/>
    </source>
</evidence>
<feature type="transmembrane region" description="Helical" evidence="13">
    <location>
        <begin position="568"/>
        <end position="592"/>
    </location>
</feature>
<dbReference type="PANTHER" id="PTHR42643:SF40">
    <property type="entry name" value="IONOTROPIC RECEPTOR 41A-RELATED"/>
    <property type="match status" value="1"/>
</dbReference>
<evidence type="ECO:0000313" key="17">
    <source>
        <dbReference type="RefSeq" id="XP_023938077.2"/>
    </source>
</evidence>
<keyword evidence="16" id="KW-1185">Reference proteome</keyword>
<keyword evidence="7" id="KW-0406">Ion transport</keyword>
<evidence type="ECO:0000256" key="13">
    <source>
        <dbReference type="SAM" id="Phobius"/>
    </source>
</evidence>
<dbReference type="SUPFAM" id="SSF53850">
    <property type="entry name" value="Periplasmic binding protein-like II"/>
    <property type="match status" value="1"/>
</dbReference>
<dbReference type="GO" id="GO:0050906">
    <property type="term" value="P:detection of stimulus involved in sensory perception"/>
    <property type="evidence" value="ECO:0007669"/>
    <property type="project" value="UniProtKB-ARBA"/>
</dbReference>
<dbReference type="InterPro" id="IPR001320">
    <property type="entry name" value="Iontro_rcpt_C"/>
</dbReference>
<evidence type="ECO:0000313" key="16">
    <source>
        <dbReference type="Proteomes" id="UP001652582"/>
    </source>
</evidence>
<feature type="domain" description="Ionotropic glutamate receptor C-terminal" evidence="14">
    <location>
        <begin position="342"/>
        <end position="578"/>
    </location>
</feature>
<evidence type="ECO:0000256" key="8">
    <source>
        <dbReference type="ARBA" id="ARBA00023136"/>
    </source>
</evidence>
<accession>A0A6J1MYS1</accession>
<dbReference type="Gene3D" id="1.10.287.70">
    <property type="match status" value="1"/>
</dbReference>
<keyword evidence="3" id="KW-0813">Transport</keyword>
<dbReference type="Proteomes" id="UP001652582">
    <property type="component" value="Chromosome 7"/>
</dbReference>
<protein>
    <submittedName>
        <fullName evidence="17">Glutamate receptor ionotropic, delta-2</fullName>
    </submittedName>
</protein>
<evidence type="ECO:0000256" key="6">
    <source>
        <dbReference type="ARBA" id="ARBA00022989"/>
    </source>
</evidence>
<evidence type="ECO:0000256" key="3">
    <source>
        <dbReference type="ARBA" id="ARBA00022448"/>
    </source>
</evidence>
<evidence type="ECO:0000256" key="2">
    <source>
        <dbReference type="ARBA" id="ARBA00008685"/>
    </source>
</evidence>
<dbReference type="Pfam" id="PF00060">
    <property type="entry name" value="Lig_chan"/>
    <property type="match status" value="1"/>
</dbReference>
<gene>
    <name evidence="17" type="primary">LOC112045890</name>
</gene>
<evidence type="ECO:0000259" key="14">
    <source>
        <dbReference type="Pfam" id="PF00060"/>
    </source>
</evidence>
<dbReference type="PANTHER" id="PTHR42643">
    <property type="entry name" value="IONOTROPIC RECEPTOR 20A-RELATED"/>
    <property type="match status" value="1"/>
</dbReference>
<evidence type="ECO:0000256" key="12">
    <source>
        <dbReference type="ARBA" id="ARBA00023303"/>
    </source>
</evidence>
<evidence type="ECO:0000256" key="1">
    <source>
        <dbReference type="ARBA" id="ARBA00004651"/>
    </source>
</evidence>
<dbReference type="InterPro" id="IPR019594">
    <property type="entry name" value="Glu/Gly-bd"/>
</dbReference>
<evidence type="ECO:0000259" key="15">
    <source>
        <dbReference type="Pfam" id="PF10613"/>
    </source>
</evidence>
<comment type="subcellular location">
    <subcellularLocation>
        <location evidence="1">Cell membrane</location>
        <topology evidence="1">Multi-pass membrane protein</topology>
    </subcellularLocation>
</comment>
<keyword evidence="8 13" id="KW-0472">Membrane</keyword>
<keyword evidence="12" id="KW-0407">Ion channel</keyword>
<keyword evidence="9 17" id="KW-0675">Receptor</keyword>
<proteinExistence type="inferred from homology"/>
<keyword evidence="6 13" id="KW-1133">Transmembrane helix</keyword>
<evidence type="ECO:0000256" key="5">
    <source>
        <dbReference type="ARBA" id="ARBA00022692"/>
    </source>
</evidence>
<keyword evidence="4" id="KW-1003">Cell membrane</keyword>
<dbReference type="GeneID" id="112045890"/>
<evidence type="ECO:0000256" key="9">
    <source>
        <dbReference type="ARBA" id="ARBA00023170"/>
    </source>
</evidence>
<dbReference type="InterPro" id="IPR052192">
    <property type="entry name" value="Insect_Ionotropic_Sensory_Rcpt"/>
</dbReference>
<organism evidence="16 17">
    <name type="scientific">Bicyclus anynana</name>
    <name type="common">Squinting bush brown butterfly</name>
    <dbReference type="NCBI Taxonomy" id="110368"/>
    <lineage>
        <taxon>Eukaryota</taxon>
        <taxon>Metazoa</taxon>
        <taxon>Ecdysozoa</taxon>
        <taxon>Arthropoda</taxon>
        <taxon>Hexapoda</taxon>
        <taxon>Insecta</taxon>
        <taxon>Pterygota</taxon>
        <taxon>Neoptera</taxon>
        <taxon>Endopterygota</taxon>
        <taxon>Lepidoptera</taxon>
        <taxon>Glossata</taxon>
        <taxon>Ditrysia</taxon>
        <taxon>Papilionoidea</taxon>
        <taxon>Nymphalidae</taxon>
        <taxon>Satyrinae</taxon>
        <taxon>Satyrini</taxon>
        <taxon>Mycalesina</taxon>
        <taxon>Bicyclus</taxon>
    </lineage>
</organism>
<evidence type="ECO:0000256" key="4">
    <source>
        <dbReference type="ARBA" id="ARBA00022475"/>
    </source>
</evidence>
<dbReference type="Gene3D" id="3.40.190.10">
    <property type="entry name" value="Periplasmic binding protein-like II"/>
    <property type="match status" value="1"/>
</dbReference>
<dbReference type="KEGG" id="bany:112045890"/>
<dbReference type="GO" id="GO:0005886">
    <property type="term" value="C:plasma membrane"/>
    <property type="evidence" value="ECO:0007669"/>
    <property type="project" value="UniProtKB-SubCell"/>
</dbReference>
<keyword evidence="10" id="KW-0325">Glycoprotein</keyword>
<dbReference type="Pfam" id="PF10613">
    <property type="entry name" value="Lig_chan-Glu_bd"/>
    <property type="match status" value="1"/>
</dbReference>
<dbReference type="GO" id="GO:0015276">
    <property type="term" value="F:ligand-gated monoatomic ion channel activity"/>
    <property type="evidence" value="ECO:0007669"/>
    <property type="project" value="InterPro"/>
</dbReference>
<keyword evidence="5 13" id="KW-0812">Transmembrane</keyword>
<evidence type="ECO:0000256" key="7">
    <source>
        <dbReference type="ARBA" id="ARBA00023065"/>
    </source>
</evidence>
<comment type="similarity">
    <text evidence="2">Belongs to the glutamate-gated ion channel (TC 1.A.10.1) family.</text>
</comment>
<reference evidence="17" key="1">
    <citation type="submission" date="2025-08" db="UniProtKB">
        <authorList>
            <consortium name="RefSeq"/>
        </authorList>
    </citation>
    <scope>IDENTIFICATION</scope>
</reference>
<dbReference type="AlphaFoldDB" id="A0A6J1MYS1"/>
<feature type="domain" description="Ionotropic glutamate receptor L-glutamate and glycine-binding" evidence="15">
    <location>
        <begin position="195"/>
        <end position="306"/>
    </location>
</feature>
<dbReference type="OrthoDB" id="8182981at2759"/>
<sequence length="602" mass="68783">MILLPEALLPIEILLQMIIKKSLASSYCITMVSEVLLKVHVPNSLMYIDGNNTESLVELMLNASEAGCSDYIIQIKEPKDFIVAFDKVVHMGNIRRSDRRVIILPPKYISDENVFSHDLLEILSLRETSYITNVLLVVPTKKTLKCESYELITHKFVGIDNNKEPMLLDRWDSCTNSFENNVNLFPHDLSNLQGKTVKVAGFTYKPYVLLDLDTKLMPLGRDGMEMRIVDEFCRWINCTVEMVRDDEHEWGEIYDNSTGVGVIGNVFEDRADLGITALYSWFEEYVVMDFSAPIIRTAITCIAPSPSLLASWEMPLLPFSVYMWAGIIFTFLYASVALTIAKGFSTDEVFLTTFGIMLTQSRPDASFRSWRIRSVIGWMMMTGLVIDNAYGGGLASTFTVPKYEKSIDTIEDIVNRQLEWGATHDAWIFSLMLSQEPLIKQLLSLFRTYPSEELMQKSFRKSMAFSIEKLPAGYFAIGEYITKEASLDYTIMIDKFYYEQCIVMLRKSSPYTDKLNVLIGRLHESGLMLAWETQVALRYLDYKVQLEVKLSRSKRDVENIEALGLRHVMGIFFIYGAGAVISCLVFIMEILIHRKSRKISIN</sequence>